<evidence type="ECO:0000313" key="3">
    <source>
        <dbReference type="Proteomes" id="UP000278288"/>
    </source>
</evidence>
<evidence type="ECO:0000256" key="1">
    <source>
        <dbReference type="SAM" id="MobiDB-lite"/>
    </source>
</evidence>
<sequence>MKKDQLKTNIEKAAEAHAKETLGEKQESEFKTASKAIKDDFKTGAIWMYNFLKYNTNHG</sequence>
<reference evidence="2 3" key="1">
    <citation type="submission" date="2018-11" db="EMBL/GenBank/DDBJ databases">
        <title>Proposal to divide the Flavobacteriaceae and reorganize its genera based on Amino Acid Identity values calculated from whole genome sequences.</title>
        <authorList>
            <person name="Nicholson A.C."/>
            <person name="Gulvik C.A."/>
            <person name="Whitney A.M."/>
            <person name="Humrighouse B.W."/>
            <person name="Bell M."/>
            <person name="Holmes B."/>
            <person name="Steigerwalt A.G."/>
            <person name="Villarma A."/>
            <person name="Sheth M."/>
            <person name="Batra D."/>
            <person name="Pryor J."/>
            <person name="Bernardet J.-F."/>
            <person name="Hugo C."/>
            <person name="Kampfer P."/>
            <person name="Newman J."/>
            <person name="McQuiston J.R."/>
        </authorList>
    </citation>
    <scope>NUCLEOTIDE SEQUENCE [LARGE SCALE GENOMIC DNA]</scope>
    <source>
        <strain evidence="2 3">G0041</strain>
    </source>
</reference>
<dbReference type="RefSeq" id="WP_077417950.1">
    <property type="nucleotide sequence ID" value="NZ_CP033923.1"/>
</dbReference>
<feature type="region of interest" description="Disordered" evidence="1">
    <location>
        <begin position="1"/>
        <end position="29"/>
    </location>
</feature>
<dbReference type="AlphaFoldDB" id="A0AAD0YJW4"/>
<keyword evidence="3" id="KW-1185">Reference proteome</keyword>
<gene>
    <name evidence="2" type="ORF">EG343_11315</name>
</gene>
<proteinExistence type="predicted"/>
<accession>A0AAD0YJW4</accession>
<name>A0AAD0YJW4_CHRNA</name>
<protein>
    <submittedName>
        <fullName evidence="2">Uncharacterized protein</fullName>
    </submittedName>
</protein>
<dbReference type="EMBL" id="CP033923">
    <property type="protein sequence ID" value="AZA91177.1"/>
    <property type="molecule type" value="Genomic_DNA"/>
</dbReference>
<dbReference type="KEGG" id="cnk:EG343_11315"/>
<evidence type="ECO:0000313" key="2">
    <source>
        <dbReference type="EMBL" id="AZA91177.1"/>
    </source>
</evidence>
<organism evidence="2 3">
    <name type="scientific">Chryseobacterium nakagawai</name>
    <dbReference type="NCBI Taxonomy" id="1241982"/>
    <lineage>
        <taxon>Bacteria</taxon>
        <taxon>Pseudomonadati</taxon>
        <taxon>Bacteroidota</taxon>
        <taxon>Flavobacteriia</taxon>
        <taxon>Flavobacteriales</taxon>
        <taxon>Weeksellaceae</taxon>
        <taxon>Chryseobacterium group</taxon>
        <taxon>Chryseobacterium</taxon>
    </lineage>
</organism>
<dbReference type="Proteomes" id="UP000278288">
    <property type="component" value="Chromosome"/>
</dbReference>